<dbReference type="Proteomes" id="UP000478052">
    <property type="component" value="Unassembled WGS sequence"/>
</dbReference>
<keyword evidence="2" id="KW-1185">Reference proteome</keyword>
<protein>
    <submittedName>
        <fullName evidence="1">Uncharacterized protein</fullName>
    </submittedName>
</protein>
<name>A0A6G0VTU8_APHCR</name>
<comment type="caution">
    <text evidence="1">The sequence shown here is derived from an EMBL/GenBank/DDBJ whole genome shotgun (WGS) entry which is preliminary data.</text>
</comment>
<sequence>MIVNKKKQLTHNIVKSIHSSLRSESKML</sequence>
<evidence type="ECO:0000313" key="2">
    <source>
        <dbReference type="Proteomes" id="UP000478052"/>
    </source>
</evidence>
<dbReference type="EMBL" id="VUJU01011982">
    <property type="protein sequence ID" value="KAF0709176.1"/>
    <property type="molecule type" value="Genomic_DNA"/>
</dbReference>
<accession>A0A6G0VTU8</accession>
<reference evidence="1 2" key="1">
    <citation type="submission" date="2019-08" db="EMBL/GenBank/DDBJ databases">
        <title>Whole genome of Aphis craccivora.</title>
        <authorList>
            <person name="Voronova N.V."/>
            <person name="Shulinski R.S."/>
            <person name="Bandarenka Y.V."/>
            <person name="Zhorov D.G."/>
            <person name="Warner D."/>
        </authorList>
    </citation>
    <scope>NUCLEOTIDE SEQUENCE [LARGE SCALE GENOMIC DNA]</scope>
    <source>
        <strain evidence="1">180601</strain>
        <tissue evidence="1">Whole Body</tissue>
    </source>
</reference>
<organism evidence="1 2">
    <name type="scientific">Aphis craccivora</name>
    <name type="common">Cowpea aphid</name>
    <dbReference type="NCBI Taxonomy" id="307492"/>
    <lineage>
        <taxon>Eukaryota</taxon>
        <taxon>Metazoa</taxon>
        <taxon>Ecdysozoa</taxon>
        <taxon>Arthropoda</taxon>
        <taxon>Hexapoda</taxon>
        <taxon>Insecta</taxon>
        <taxon>Pterygota</taxon>
        <taxon>Neoptera</taxon>
        <taxon>Paraneoptera</taxon>
        <taxon>Hemiptera</taxon>
        <taxon>Sternorrhyncha</taxon>
        <taxon>Aphidomorpha</taxon>
        <taxon>Aphidoidea</taxon>
        <taxon>Aphididae</taxon>
        <taxon>Aphidini</taxon>
        <taxon>Aphis</taxon>
        <taxon>Aphis</taxon>
    </lineage>
</organism>
<gene>
    <name evidence="1" type="ORF">FWK35_00036523</name>
</gene>
<evidence type="ECO:0000313" key="1">
    <source>
        <dbReference type="EMBL" id="KAF0709176.1"/>
    </source>
</evidence>
<dbReference type="AlphaFoldDB" id="A0A6G0VTU8"/>
<proteinExistence type="predicted"/>